<keyword evidence="2" id="KW-0963">Cytoplasm</keyword>
<comment type="caution">
    <text evidence="6">The sequence shown here is derived from an EMBL/GenBank/DDBJ whole genome shotgun (WGS) entry which is preliminary data.</text>
</comment>
<feature type="domain" description="Hemerythrin-like" evidence="5">
    <location>
        <begin position="78"/>
        <end position="224"/>
    </location>
</feature>
<dbReference type="PANTHER" id="PTHR36438">
    <property type="entry name" value="IRON-SULFUR CLUSTER REPAIR PROTEIN YTFE"/>
    <property type="match status" value="1"/>
</dbReference>
<proteinExistence type="predicted"/>
<dbReference type="Gene3D" id="1.10.3910.10">
    <property type="entry name" value="SP0561-like"/>
    <property type="match status" value="1"/>
</dbReference>
<dbReference type="Pfam" id="PF04405">
    <property type="entry name" value="ScdA_N"/>
    <property type="match status" value="1"/>
</dbReference>
<dbReference type="NCBIfam" id="TIGR03652">
    <property type="entry name" value="FeS_repair_RIC"/>
    <property type="match status" value="1"/>
</dbReference>
<dbReference type="PANTHER" id="PTHR36438:SF1">
    <property type="entry name" value="IRON-SULFUR CLUSTER REPAIR PROTEIN YTFE"/>
    <property type="match status" value="1"/>
</dbReference>
<reference evidence="6" key="1">
    <citation type="submission" date="2021-03" db="EMBL/GenBank/DDBJ databases">
        <title>Plesiomonas shigelloides zfcc0051, isolated from zebrafish feces.</title>
        <authorList>
            <person name="Vanderhoek Z."/>
            <person name="Gaulke C."/>
        </authorList>
    </citation>
    <scope>NUCLEOTIDE SEQUENCE</scope>
    <source>
        <strain evidence="6">Zfcc0051</strain>
    </source>
</reference>
<evidence type="ECO:0000256" key="2">
    <source>
        <dbReference type="ARBA" id="ARBA00022490"/>
    </source>
</evidence>
<protein>
    <submittedName>
        <fullName evidence="6">Iron-sulfur cluster repair di-iron protein</fullName>
    </submittedName>
</protein>
<dbReference type="AlphaFoldDB" id="A0A8I1W7E6"/>
<evidence type="ECO:0000256" key="4">
    <source>
        <dbReference type="ARBA" id="ARBA00023004"/>
    </source>
</evidence>
<accession>A0A8I1W7E6</accession>
<gene>
    <name evidence="6" type="primary">ric</name>
    <name evidence="6" type="ORF">J2R62_12065</name>
</gene>
<dbReference type="InterPro" id="IPR019903">
    <property type="entry name" value="RIC_family"/>
</dbReference>
<evidence type="ECO:0000259" key="5">
    <source>
        <dbReference type="Pfam" id="PF01814"/>
    </source>
</evidence>
<dbReference type="Gene3D" id="1.20.120.520">
    <property type="entry name" value="nmb1532 protein domain like"/>
    <property type="match status" value="1"/>
</dbReference>
<dbReference type="Proteomes" id="UP000664658">
    <property type="component" value="Unassembled WGS sequence"/>
</dbReference>
<evidence type="ECO:0000256" key="3">
    <source>
        <dbReference type="ARBA" id="ARBA00022723"/>
    </source>
</evidence>
<dbReference type="EMBL" id="JAFNAA010000013">
    <property type="protein sequence ID" value="MBO1108938.1"/>
    <property type="molecule type" value="Genomic_DNA"/>
</dbReference>
<dbReference type="InterPro" id="IPR012312">
    <property type="entry name" value="Hemerythrin-like"/>
</dbReference>
<keyword evidence="4" id="KW-0408">Iron</keyword>
<dbReference type="RefSeq" id="WP_207542290.1">
    <property type="nucleotide sequence ID" value="NZ_JAFNAA010000013.1"/>
</dbReference>
<dbReference type="Pfam" id="PF01814">
    <property type="entry name" value="Hemerythrin"/>
    <property type="match status" value="1"/>
</dbReference>
<organism evidence="6 7">
    <name type="scientific">Plesiomonas shigelloides</name>
    <name type="common">Aeromonas shigelloides</name>
    <dbReference type="NCBI Taxonomy" id="703"/>
    <lineage>
        <taxon>Bacteria</taxon>
        <taxon>Pseudomonadati</taxon>
        <taxon>Pseudomonadota</taxon>
        <taxon>Gammaproteobacteria</taxon>
        <taxon>Enterobacterales</taxon>
        <taxon>Enterobacteriaceae</taxon>
        <taxon>Plesiomonas</taxon>
    </lineage>
</organism>
<dbReference type="GO" id="GO:0046872">
    <property type="term" value="F:metal ion binding"/>
    <property type="evidence" value="ECO:0007669"/>
    <property type="project" value="UniProtKB-KW"/>
</dbReference>
<comment type="subcellular location">
    <subcellularLocation>
        <location evidence="1">Cytoplasm</location>
    </subcellularLocation>
</comment>
<dbReference type="InterPro" id="IPR038062">
    <property type="entry name" value="ScdA-like_N_sf"/>
</dbReference>
<name>A0A8I1W7E6_PLESH</name>
<dbReference type="GO" id="GO:0005737">
    <property type="term" value="C:cytoplasm"/>
    <property type="evidence" value="ECO:0007669"/>
    <property type="project" value="UniProtKB-SubCell"/>
</dbReference>
<evidence type="ECO:0000256" key="1">
    <source>
        <dbReference type="ARBA" id="ARBA00004496"/>
    </source>
</evidence>
<keyword evidence="3" id="KW-0479">Metal-binding</keyword>
<evidence type="ECO:0000313" key="6">
    <source>
        <dbReference type="EMBL" id="MBO1108938.1"/>
    </source>
</evidence>
<sequence length="233" mass="26141">MDWLTCRVGELVAQDFRAAHVFSRFGVDFCCGGGRTLAAACERAGVEPQAVVAELNALTEQGSAETVWAELTDEALIQHIVDTHHAYIRRTAPLLLEYSEKMVRAHGERYPEIRPLAGFIRALMDDLVPHLMKEEQILFPAMRDLSQGVVRETCFGHIGNPIRAMEHEHQDAGQIMARLREMTQGFVPPEYACTTWRVCLATLAEFEADLHQHIHLENNILFPRMLAKAAPAA</sequence>
<evidence type="ECO:0000313" key="7">
    <source>
        <dbReference type="Proteomes" id="UP000664658"/>
    </source>
</evidence>